<gene>
    <name evidence="8" type="ORF">E4L96_01860</name>
</gene>
<feature type="active site" description="Charge relay system" evidence="5">
    <location>
        <position position="225"/>
    </location>
</feature>
<reference evidence="8 9" key="1">
    <citation type="submission" date="2019-03" db="EMBL/GenBank/DDBJ databases">
        <title>Draft Genome Sequence of Massilia arenosa sp. nov., a Novel Massilia Species Isolated from a Sandy-loam Maize Soil.</title>
        <authorList>
            <person name="Raths R."/>
            <person name="Peta V."/>
            <person name="Bucking H."/>
        </authorList>
    </citation>
    <scope>NUCLEOTIDE SEQUENCE [LARGE SCALE GENOMIC DNA]</scope>
    <source>
        <strain evidence="8 9">MC02</strain>
    </source>
</reference>
<dbReference type="PROSITE" id="PS00137">
    <property type="entry name" value="SUBTILASE_HIS"/>
    <property type="match status" value="1"/>
</dbReference>
<dbReference type="InterPro" id="IPR022398">
    <property type="entry name" value="Peptidase_S8_His-AS"/>
</dbReference>
<accession>A0A4Y9SR00</accession>
<keyword evidence="2 5" id="KW-0645">Protease</keyword>
<dbReference type="InterPro" id="IPR050131">
    <property type="entry name" value="Peptidase_S8_subtilisin-like"/>
</dbReference>
<dbReference type="InterPro" id="IPR023828">
    <property type="entry name" value="Peptidase_S8_Ser-AS"/>
</dbReference>
<keyword evidence="3 5" id="KW-0378">Hydrolase</keyword>
<dbReference type="InterPro" id="IPR036852">
    <property type="entry name" value="Peptidase_S8/S53_dom_sf"/>
</dbReference>
<evidence type="ECO:0000256" key="3">
    <source>
        <dbReference type="ARBA" id="ARBA00022801"/>
    </source>
</evidence>
<feature type="compositionally biased region" description="Gly residues" evidence="6">
    <location>
        <begin position="174"/>
        <end position="188"/>
    </location>
</feature>
<feature type="region of interest" description="Disordered" evidence="6">
    <location>
        <begin position="172"/>
        <end position="213"/>
    </location>
</feature>
<dbReference type="SUPFAM" id="SSF52743">
    <property type="entry name" value="Subtilisin-like"/>
    <property type="match status" value="1"/>
</dbReference>
<organism evidence="8 9">
    <name type="scientific">Zemynaea arenosa</name>
    <dbReference type="NCBI Taxonomy" id="2561931"/>
    <lineage>
        <taxon>Bacteria</taxon>
        <taxon>Pseudomonadati</taxon>
        <taxon>Pseudomonadota</taxon>
        <taxon>Betaproteobacteria</taxon>
        <taxon>Burkholderiales</taxon>
        <taxon>Oxalobacteraceae</taxon>
        <taxon>Telluria group</taxon>
        <taxon>Zemynaea</taxon>
    </lineage>
</organism>
<dbReference type="PROSITE" id="PS51892">
    <property type="entry name" value="SUBTILASE"/>
    <property type="match status" value="1"/>
</dbReference>
<sequence>MFRSLGCALGVAAVLLFSGADARAQLRLPSLQLPLPGRVGPLDTHLLQDPLRPVQSVAGQRLDVARELLRRHADVLRVDPRGFVAVAGQLVAVAPSAAGLAAAERLGLVRQAEAAGVPGEPEEDAVVILRVPAGVDAARVLAQLRLADPDGAYDFNHIYFGAEAAMGVAAGRSSGPGDGAGTSGGQRGRSGDGVADGVARPGAGALAGTDGAPARAGERRIGLVDSGVDARHIVFSRARIEQWGCGGMARPAQHGTAVASLMVGRARRFLGVAPEGHLYAADVYCDEPTGGSADRIAAALAWLGRQQVGVINLSIVGPPNVVLERVVANMIKRGHVLVAAVGNDGPAAAPLYPASYPGVVGVTAVDRNGQVLPEAAQGPQVMFAAPGHQMVSADWESGAFRAVRGTSFAAPIVAALLAEQVTGPDVALARRAVDALRLRAGGVRSPVLGFGVVGAEFRIDPGVIR</sequence>
<evidence type="ECO:0000256" key="2">
    <source>
        <dbReference type="ARBA" id="ARBA00022670"/>
    </source>
</evidence>
<evidence type="ECO:0000256" key="4">
    <source>
        <dbReference type="ARBA" id="ARBA00022825"/>
    </source>
</evidence>
<keyword evidence="4 5" id="KW-0720">Serine protease</keyword>
<dbReference type="GO" id="GO:0004252">
    <property type="term" value="F:serine-type endopeptidase activity"/>
    <property type="evidence" value="ECO:0007669"/>
    <property type="project" value="UniProtKB-UniRule"/>
</dbReference>
<dbReference type="EMBL" id="SPVF01000027">
    <property type="protein sequence ID" value="TFW29011.1"/>
    <property type="molecule type" value="Genomic_DNA"/>
</dbReference>
<dbReference type="OrthoDB" id="5405281at2"/>
<keyword evidence="9" id="KW-1185">Reference proteome</keyword>
<dbReference type="Pfam" id="PF00082">
    <property type="entry name" value="Peptidase_S8"/>
    <property type="match status" value="1"/>
</dbReference>
<evidence type="ECO:0000313" key="8">
    <source>
        <dbReference type="EMBL" id="TFW29011.1"/>
    </source>
</evidence>
<proteinExistence type="inferred from homology"/>
<dbReference type="InterPro" id="IPR000209">
    <property type="entry name" value="Peptidase_S8/S53_dom"/>
</dbReference>
<feature type="domain" description="Peptidase S8/S53" evidence="7">
    <location>
        <begin position="221"/>
        <end position="419"/>
    </location>
</feature>
<evidence type="ECO:0000313" key="9">
    <source>
        <dbReference type="Proteomes" id="UP000298438"/>
    </source>
</evidence>
<dbReference type="Proteomes" id="UP000298438">
    <property type="component" value="Unassembled WGS sequence"/>
</dbReference>
<evidence type="ECO:0000256" key="6">
    <source>
        <dbReference type="SAM" id="MobiDB-lite"/>
    </source>
</evidence>
<dbReference type="AlphaFoldDB" id="A0A4Y9SR00"/>
<evidence type="ECO:0000259" key="7">
    <source>
        <dbReference type="Pfam" id="PF00082"/>
    </source>
</evidence>
<dbReference type="Gene3D" id="3.40.50.200">
    <property type="entry name" value="Peptidase S8/S53 domain"/>
    <property type="match status" value="1"/>
</dbReference>
<protein>
    <recommendedName>
        <fullName evidence="7">Peptidase S8/S53 domain-containing protein</fullName>
    </recommendedName>
</protein>
<dbReference type="PANTHER" id="PTHR43806:SF11">
    <property type="entry name" value="CEREVISIN-RELATED"/>
    <property type="match status" value="1"/>
</dbReference>
<comment type="caution">
    <text evidence="8">The sequence shown here is derived from an EMBL/GenBank/DDBJ whole genome shotgun (WGS) entry which is preliminary data.</text>
</comment>
<dbReference type="PANTHER" id="PTHR43806">
    <property type="entry name" value="PEPTIDASE S8"/>
    <property type="match status" value="1"/>
</dbReference>
<name>A0A4Y9SR00_9BURK</name>
<dbReference type="PROSITE" id="PS00138">
    <property type="entry name" value="SUBTILASE_SER"/>
    <property type="match status" value="1"/>
</dbReference>
<feature type="active site" description="Charge relay system" evidence="5">
    <location>
        <position position="407"/>
    </location>
</feature>
<feature type="active site" description="Charge relay system" evidence="5">
    <location>
        <position position="254"/>
    </location>
</feature>
<dbReference type="CDD" id="cd05561">
    <property type="entry name" value="Peptidases_S8_4"/>
    <property type="match status" value="1"/>
</dbReference>
<evidence type="ECO:0000256" key="5">
    <source>
        <dbReference type="PROSITE-ProRule" id="PRU01240"/>
    </source>
</evidence>
<comment type="similarity">
    <text evidence="1 5">Belongs to the peptidase S8 family.</text>
</comment>
<evidence type="ECO:0000256" key="1">
    <source>
        <dbReference type="ARBA" id="ARBA00011073"/>
    </source>
</evidence>
<dbReference type="GO" id="GO:0006508">
    <property type="term" value="P:proteolysis"/>
    <property type="evidence" value="ECO:0007669"/>
    <property type="project" value="UniProtKB-KW"/>
</dbReference>